<accession>A0A174A8Z9</accession>
<evidence type="ECO:0000313" key="4">
    <source>
        <dbReference type="EMBL" id="RHD92095.1"/>
    </source>
</evidence>
<proteinExistence type="predicted"/>
<dbReference type="InterPro" id="IPR015122">
    <property type="entry name" value="Tn916-Xis"/>
</dbReference>
<dbReference type="AlphaFoldDB" id="A0A174A8Z9"/>
<dbReference type="Proteomes" id="UP000266698">
    <property type="component" value="Unassembled WGS sequence"/>
</dbReference>
<dbReference type="Proteomes" id="UP000286341">
    <property type="component" value="Unassembled WGS sequence"/>
</dbReference>
<reference evidence="7 8" key="2">
    <citation type="submission" date="2018-08" db="EMBL/GenBank/DDBJ databases">
        <title>A genome reference for cultivated species of the human gut microbiota.</title>
        <authorList>
            <person name="Zou Y."/>
            <person name="Xue W."/>
            <person name="Luo G."/>
        </authorList>
    </citation>
    <scope>NUCLEOTIDE SEQUENCE [LARGE SCALE GENOMIC DNA]</scope>
    <source>
        <strain evidence="5 7">AF36-2BH</strain>
        <strain evidence="4 8">AM30-13AC</strain>
        <strain evidence="3 10">AM44-1AT</strain>
        <strain evidence="2 9">AM54-25XD</strain>
    </source>
</reference>
<dbReference type="Proteomes" id="UP000285209">
    <property type="component" value="Unassembled WGS sequence"/>
</dbReference>
<evidence type="ECO:0000313" key="1">
    <source>
        <dbReference type="EMBL" id="CUN84767.1"/>
    </source>
</evidence>
<dbReference type="InterPro" id="IPR038148">
    <property type="entry name" value="Tn1545/Tn916_Xis"/>
</dbReference>
<gene>
    <name evidence="5" type="ORF">DW001_16250</name>
    <name evidence="4" type="ORF">DW775_13010</name>
    <name evidence="3" type="ORF">DW948_12815</name>
    <name evidence="2" type="ORF">DXA03_15965</name>
    <name evidence="1" type="ORF">ERS852417_01115</name>
</gene>
<dbReference type="Proteomes" id="UP000284835">
    <property type="component" value="Unassembled WGS sequence"/>
</dbReference>
<sequence>MDIEKDNLAINEKYNLTIKEAVKYFNIGEKNLRRLVSDNPNADYILMVGNKILIKRKIFEQFIDETGSI</sequence>
<dbReference type="RefSeq" id="WP_055223717.1">
    <property type="nucleotide sequence ID" value="NZ_CYYW01000005.1"/>
</dbReference>
<evidence type="ECO:0000313" key="2">
    <source>
        <dbReference type="EMBL" id="RGZ12816.1"/>
    </source>
</evidence>
<evidence type="ECO:0000313" key="6">
    <source>
        <dbReference type="Proteomes" id="UP000095384"/>
    </source>
</evidence>
<evidence type="ECO:0000313" key="7">
    <source>
        <dbReference type="Proteomes" id="UP000266698"/>
    </source>
</evidence>
<evidence type="ECO:0000313" key="8">
    <source>
        <dbReference type="Proteomes" id="UP000284835"/>
    </source>
</evidence>
<dbReference type="Gene3D" id="3.90.105.50">
    <property type="match status" value="1"/>
</dbReference>
<dbReference type="EMBL" id="QSFB01000023">
    <property type="protein sequence ID" value="RHA10240.1"/>
    <property type="molecule type" value="Genomic_DNA"/>
</dbReference>
<dbReference type="Proteomes" id="UP000095384">
    <property type="component" value="Unassembled WGS sequence"/>
</dbReference>
<evidence type="ECO:0000313" key="5">
    <source>
        <dbReference type="EMBL" id="RHL75110.1"/>
    </source>
</evidence>
<dbReference type="EMBL" id="QSDV01000073">
    <property type="protein sequence ID" value="RGZ12816.1"/>
    <property type="molecule type" value="Genomic_DNA"/>
</dbReference>
<dbReference type="Pfam" id="PF09035">
    <property type="entry name" value="Tn916-Xis"/>
    <property type="match status" value="1"/>
</dbReference>
<evidence type="ECO:0000313" key="10">
    <source>
        <dbReference type="Proteomes" id="UP000286341"/>
    </source>
</evidence>
<reference evidence="1 6" key="1">
    <citation type="submission" date="2015-09" db="EMBL/GenBank/DDBJ databases">
        <authorList>
            <consortium name="Pathogen Informatics"/>
        </authorList>
    </citation>
    <scope>NUCLEOTIDE SEQUENCE [LARGE SCALE GENOMIC DNA]</scope>
    <source>
        <strain evidence="1 6">2789STDY5608860</strain>
    </source>
</reference>
<protein>
    <submittedName>
        <fullName evidence="1 2">Excisionase</fullName>
    </submittedName>
</protein>
<dbReference type="EMBL" id="CYYW01000005">
    <property type="protein sequence ID" value="CUN84767.1"/>
    <property type="molecule type" value="Genomic_DNA"/>
</dbReference>
<name>A0A174A8Z9_9FIRM</name>
<dbReference type="EMBL" id="QSJS01000021">
    <property type="protein sequence ID" value="RHD92095.1"/>
    <property type="molecule type" value="Genomic_DNA"/>
</dbReference>
<organism evidence="1 6">
    <name type="scientific">Agathobacter rectalis</name>
    <dbReference type="NCBI Taxonomy" id="39491"/>
    <lineage>
        <taxon>Bacteria</taxon>
        <taxon>Bacillati</taxon>
        <taxon>Bacillota</taxon>
        <taxon>Clostridia</taxon>
        <taxon>Lachnospirales</taxon>
        <taxon>Lachnospiraceae</taxon>
        <taxon>Agathobacter</taxon>
    </lineage>
</organism>
<evidence type="ECO:0000313" key="9">
    <source>
        <dbReference type="Proteomes" id="UP000285209"/>
    </source>
</evidence>
<dbReference type="EMBL" id="QRPB01000034">
    <property type="protein sequence ID" value="RHL75110.1"/>
    <property type="molecule type" value="Genomic_DNA"/>
</dbReference>
<evidence type="ECO:0000313" key="3">
    <source>
        <dbReference type="EMBL" id="RHA10240.1"/>
    </source>
</evidence>